<dbReference type="SUPFAM" id="SSF54001">
    <property type="entry name" value="Cysteine proteinases"/>
    <property type="match status" value="1"/>
</dbReference>
<gene>
    <name evidence="2" type="ORF">Q5P01_002573</name>
</gene>
<dbReference type="AlphaFoldDB" id="A0AA88NRB0"/>
<dbReference type="Pfam" id="PF00443">
    <property type="entry name" value="UCH"/>
    <property type="match status" value="1"/>
</dbReference>
<dbReference type="InterPro" id="IPR028889">
    <property type="entry name" value="USP"/>
</dbReference>
<comment type="caution">
    <text evidence="2">The sequence shown here is derived from an EMBL/GenBank/DDBJ whole genome shotgun (WGS) entry which is preliminary data.</text>
</comment>
<evidence type="ECO:0000313" key="3">
    <source>
        <dbReference type="Proteomes" id="UP001187415"/>
    </source>
</evidence>
<dbReference type="PROSITE" id="PS50235">
    <property type="entry name" value="USP_3"/>
    <property type="match status" value="1"/>
</dbReference>
<dbReference type="InterPro" id="IPR018200">
    <property type="entry name" value="USP_CS"/>
</dbReference>
<dbReference type="InterPro" id="IPR050164">
    <property type="entry name" value="Peptidase_C19"/>
</dbReference>
<evidence type="ECO:0000259" key="1">
    <source>
        <dbReference type="PROSITE" id="PS50235"/>
    </source>
</evidence>
<dbReference type="Gene3D" id="3.90.70.10">
    <property type="entry name" value="Cysteine proteinases"/>
    <property type="match status" value="1"/>
</dbReference>
<dbReference type="GO" id="GO:0004843">
    <property type="term" value="F:cysteine-type deubiquitinase activity"/>
    <property type="evidence" value="ECO:0007669"/>
    <property type="project" value="InterPro"/>
</dbReference>
<dbReference type="EMBL" id="JAUPFM010000001">
    <property type="protein sequence ID" value="KAK2863040.1"/>
    <property type="molecule type" value="Genomic_DNA"/>
</dbReference>
<reference evidence="2" key="1">
    <citation type="submission" date="2023-07" db="EMBL/GenBank/DDBJ databases">
        <title>Chromosome-level Genome Assembly of Striped Snakehead (Channa striata).</title>
        <authorList>
            <person name="Liu H."/>
        </authorList>
    </citation>
    <scope>NUCLEOTIDE SEQUENCE</scope>
    <source>
        <strain evidence="2">Gz</strain>
        <tissue evidence="2">Muscle</tissue>
    </source>
</reference>
<dbReference type="InterPro" id="IPR038765">
    <property type="entry name" value="Papain-like_cys_pep_sf"/>
</dbReference>
<dbReference type="PROSITE" id="PS00973">
    <property type="entry name" value="USP_2"/>
    <property type="match status" value="1"/>
</dbReference>
<proteinExistence type="predicted"/>
<dbReference type="Proteomes" id="UP001187415">
    <property type="component" value="Unassembled WGS sequence"/>
</dbReference>
<dbReference type="GO" id="GO:0005634">
    <property type="term" value="C:nucleus"/>
    <property type="evidence" value="ECO:0007669"/>
    <property type="project" value="TreeGrafter"/>
</dbReference>
<accession>A0AA88NRB0</accession>
<dbReference type="InterPro" id="IPR001394">
    <property type="entry name" value="Peptidase_C19_UCH"/>
</dbReference>
<feature type="domain" description="USP" evidence="1">
    <location>
        <begin position="21"/>
        <end position="297"/>
    </location>
</feature>
<dbReference type="GO" id="GO:0016579">
    <property type="term" value="P:protein deubiquitination"/>
    <property type="evidence" value="ECO:0007669"/>
    <property type="project" value="InterPro"/>
</dbReference>
<dbReference type="GO" id="GO:0005829">
    <property type="term" value="C:cytosol"/>
    <property type="evidence" value="ECO:0007669"/>
    <property type="project" value="TreeGrafter"/>
</dbReference>
<dbReference type="PANTHER" id="PTHR24006">
    <property type="entry name" value="UBIQUITIN CARBOXYL-TERMINAL HYDROLASE"/>
    <property type="match status" value="1"/>
</dbReference>
<keyword evidence="3" id="KW-1185">Reference proteome</keyword>
<evidence type="ECO:0000313" key="2">
    <source>
        <dbReference type="EMBL" id="KAK2863040.1"/>
    </source>
</evidence>
<dbReference type="PANTHER" id="PTHR24006:SF899">
    <property type="entry name" value="UBIQUITIN CARBOXYL-TERMINAL HYDROLASE"/>
    <property type="match status" value="1"/>
</dbReference>
<organism evidence="2 3">
    <name type="scientific">Channa striata</name>
    <name type="common">Snakehead murrel</name>
    <name type="synonym">Ophicephalus striatus</name>
    <dbReference type="NCBI Taxonomy" id="64152"/>
    <lineage>
        <taxon>Eukaryota</taxon>
        <taxon>Metazoa</taxon>
        <taxon>Chordata</taxon>
        <taxon>Craniata</taxon>
        <taxon>Vertebrata</taxon>
        <taxon>Euteleostomi</taxon>
        <taxon>Actinopterygii</taxon>
        <taxon>Neopterygii</taxon>
        <taxon>Teleostei</taxon>
        <taxon>Neoteleostei</taxon>
        <taxon>Acanthomorphata</taxon>
        <taxon>Anabantaria</taxon>
        <taxon>Anabantiformes</taxon>
        <taxon>Channoidei</taxon>
        <taxon>Channidae</taxon>
        <taxon>Channa</taxon>
    </lineage>
</organism>
<protein>
    <recommendedName>
        <fullName evidence="1">USP domain-containing protein</fullName>
    </recommendedName>
</protein>
<sequence length="400" mass="46058">MNSKFPIFVKKLDCLNFTDYYGLNSPGLTCYLNSVLQVLFMTVDFREAIERSCSDDPTPIDLHLRRLFEDLSKSTTKTHSVIEKLGITDVYEQRDAAEYFEKILHLTSPGASKIFKGELNHITRCLHCKKSNDSRSFFWMLPLVVEASDHHAYSVKQGLKTFFKRETVSEDNRMYCHQCNQKREAEITCEMTRNPKILTLLLKRFRFDYKQKCFVKLHCEVEAPQTLKFETCIYDLYALVNHYGNLTGGHYTAEIKSFETGEWYNFNDDVVNMHKPLFGKNNTFRSRSAYLLMYKQRRTCSESSDEDKLEAQCAHSDVAAEGRSCPVKVWSPQGHLKTIPVRANATVQELEERAAMELPEIQGQSVQVTSNGQTLEKSKQLFQCVLPSDTIQLVLKVRGG</sequence>
<name>A0AA88NRB0_CHASR</name>